<keyword evidence="2" id="KW-1185">Reference proteome</keyword>
<accession>A0A9W9C816</accession>
<dbReference type="EMBL" id="JAPEUX010000007">
    <property type="protein sequence ID" value="KAJ4347924.1"/>
    <property type="molecule type" value="Genomic_DNA"/>
</dbReference>
<protein>
    <submittedName>
        <fullName evidence="1">Uncharacterized protein</fullName>
    </submittedName>
</protein>
<proteinExistence type="predicted"/>
<comment type="caution">
    <text evidence="1">The sequence shown here is derived from an EMBL/GenBank/DDBJ whole genome shotgun (WGS) entry which is preliminary data.</text>
</comment>
<dbReference type="GeneID" id="80912826"/>
<evidence type="ECO:0000313" key="1">
    <source>
        <dbReference type="EMBL" id="KAJ4347924.1"/>
    </source>
</evidence>
<gene>
    <name evidence="1" type="ORF">N0V89_009296</name>
</gene>
<evidence type="ECO:0000313" key="2">
    <source>
        <dbReference type="Proteomes" id="UP001140513"/>
    </source>
</evidence>
<sequence length="234" mass="26292">MDPSLSWKLLCKNMHDQKTDSNTIPEYFTSSDVRETRVFGSYYPETSDRSYSQVAQAVTRLYGAGVRQLNKRGEPVDEKTGQYLGRPMKEGDYHHDLDITADKFAMDGSCTVHCFIGSSGNSTSNSPPPKLIGVFYLQRDDVSLRRARTQAAIAAGFGRTESLDSAMRGSGANYSSIVYRHRRWVESFAQSWLSDHIEAFEDEILRQQPANAESLLNTLSDLKNKISDMTIPED</sequence>
<dbReference type="RefSeq" id="XP_056067312.1">
    <property type="nucleotide sequence ID" value="XM_056218047.1"/>
</dbReference>
<dbReference type="Proteomes" id="UP001140513">
    <property type="component" value="Unassembled WGS sequence"/>
</dbReference>
<reference evidence="1" key="1">
    <citation type="submission" date="2022-10" db="EMBL/GenBank/DDBJ databases">
        <title>Tapping the CABI collections for fungal endophytes: first genome assemblies for Collariella, Neodidymelliopsis, Ascochyta clinopodiicola, Didymella pomorum, Didymosphaeria variabile, Neocosmospora piperis and Neocucurbitaria cava.</title>
        <authorList>
            <person name="Hill R."/>
        </authorList>
    </citation>
    <scope>NUCLEOTIDE SEQUENCE</scope>
    <source>
        <strain evidence="1">IMI 356815</strain>
    </source>
</reference>
<dbReference type="AlphaFoldDB" id="A0A9W9C816"/>
<organism evidence="1 2">
    <name type="scientific">Didymosphaeria variabile</name>
    <dbReference type="NCBI Taxonomy" id="1932322"/>
    <lineage>
        <taxon>Eukaryota</taxon>
        <taxon>Fungi</taxon>
        <taxon>Dikarya</taxon>
        <taxon>Ascomycota</taxon>
        <taxon>Pezizomycotina</taxon>
        <taxon>Dothideomycetes</taxon>
        <taxon>Pleosporomycetidae</taxon>
        <taxon>Pleosporales</taxon>
        <taxon>Massarineae</taxon>
        <taxon>Didymosphaeriaceae</taxon>
        <taxon>Didymosphaeria</taxon>
    </lineage>
</organism>
<name>A0A9W9C816_9PLEO</name>